<reference evidence="1" key="1">
    <citation type="journal article" date="2019" name="bioRxiv">
        <title>The Genome of the Zebra Mussel, Dreissena polymorpha: A Resource for Invasive Species Research.</title>
        <authorList>
            <person name="McCartney M.A."/>
            <person name="Auch B."/>
            <person name="Kono T."/>
            <person name="Mallez S."/>
            <person name="Zhang Y."/>
            <person name="Obille A."/>
            <person name="Becker A."/>
            <person name="Abrahante J.E."/>
            <person name="Garbe J."/>
            <person name="Badalamenti J.P."/>
            <person name="Herman A."/>
            <person name="Mangelson H."/>
            <person name="Liachko I."/>
            <person name="Sullivan S."/>
            <person name="Sone E.D."/>
            <person name="Koren S."/>
            <person name="Silverstein K.A.T."/>
            <person name="Beckman K.B."/>
            <person name="Gohl D.M."/>
        </authorList>
    </citation>
    <scope>NUCLEOTIDE SEQUENCE</scope>
    <source>
        <strain evidence="1">Duluth1</strain>
        <tissue evidence="1">Whole animal</tissue>
    </source>
</reference>
<reference evidence="1" key="2">
    <citation type="submission" date="2020-11" db="EMBL/GenBank/DDBJ databases">
        <authorList>
            <person name="McCartney M.A."/>
            <person name="Auch B."/>
            <person name="Kono T."/>
            <person name="Mallez S."/>
            <person name="Becker A."/>
            <person name="Gohl D.M."/>
            <person name="Silverstein K.A.T."/>
            <person name="Koren S."/>
            <person name="Bechman K.B."/>
            <person name="Herman A."/>
            <person name="Abrahante J.E."/>
            <person name="Garbe J."/>
        </authorList>
    </citation>
    <scope>NUCLEOTIDE SEQUENCE</scope>
    <source>
        <strain evidence="1">Duluth1</strain>
        <tissue evidence="1">Whole animal</tissue>
    </source>
</reference>
<keyword evidence="2" id="KW-1185">Reference proteome</keyword>
<name>A0A9D4JJ82_DREPO</name>
<accession>A0A9D4JJ82</accession>
<evidence type="ECO:0000313" key="1">
    <source>
        <dbReference type="EMBL" id="KAH3814025.1"/>
    </source>
</evidence>
<proteinExistence type="predicted"/>
<sequence length="51" mass="5913">MQRQQHYGPPTGCTAEEGYDETHFYVDVQYPANIRRFYINGSNFASSSNHQ</sequence>
<dbReference type="AlphaFoldDB" id="A0A9D4JJ82"/>
<dbReference type="EMBL" id="JAIWYP010000006">
    <property type="protein sequence ID" value="KAH3814025.1"/>
    <property type="molecule type" value="Genomic_DNA"/>
</dbReference>
<organism evidence="1 2">
    <name type="scientific">Dreissena polymorpha</name>
    <name type="common">Zebra mussel</name>
    <name type="synonym">Mytilus polymorpha</name>
    <dbReference type="NCBI Taxonomy" id="45954"/>
    <lineage>
        <taxon>Eukaryota</taxon>
        <taxon>Metazoa</taxon>
        <taxon>Spiralia</taxon>
        <taxon>Lophotrochozoa</taxon>
        <taxon>Mollusca</taxon>
        <taxon>Bivalvia</taxon>
        <taxon>Autobranchia</taxon>
        <taxon>Heteroconchia</taxon>
        <taxon>Euheterodonta</taxon>
        <taxon>Imparidentia</taxon>
        <taxon>Neoheterodontei</taxon>
        <taxon>Myida</taxon>
        <taxon>Dreissenoidea</taxon>
        <taxon>Dreissenidae</taxon>
        <taxon>Dreissena</taxon>
    </lineage>
</organism>
<protein>
    <submittedName>
        <fullName evidence="1">Uncharacterized protein</fullName>
    </submittedName>
</protein>
<evidence type="ECO:0000313" key="2">
    <source>
        <dbReference type="Proteomes" id="UP000828390"/>
    </source>
</evidence>
<dbReference type="Proteomes" id="UP000828390">
    <property type="component" value="Unassembled WGS sequence"/>
</dbReference>
<comment type="caution">
    <text evidence="1">The sequence shown here is derived from an EMBL/GenBank/DDBJ whole genome shotgun (WGS) entry which is preliminary data.</text>
</comment>
<gene>
    <name evidence="1" type="ORF">DPMN_142502</name>
</gene>